<dbReference type="Proteomes" id="UP000177215">
    <property type="component" value="Unassembled WGS sequence"/>
</dbReference>
<gene>
    <name evidence="2" type="ORF">A3B35_02085</name>
</gene>
<reference evidence="2 3" key="1">
    <citation type="journal article" date="2016" name="Nat. Commun.">
        <title>Thousands of microbial genomes shed light on interconnected biogeochemical processes in an aquifer system.</title>
        <authorList>
            <person name="Anantharaman K."/>
            <person name="Brown C.T."/>
            <person name="Hug L.A."/>
            <person name="Sharon I."/>
            <person name="Castelle C.J."/>
            <person name="Probst A.J."/>
            <person name="Thomas B.C."/>
            <person name="Singh A."/>
            <person name="Wilkins M.J."/>
            <person name="Karaoz U."/>
            <person name="Brodie E.L."/>
            <person name="Williams K.H."/>
            <person name="Hubbard S.S."/>
            <person name="Banfield J.F."/>
        </authorList>
    </citation>
    <scope>NUCLEOTIDE SEQUENCE [LARGE SCALE GENOMIC DNA]</scope>
</reference>
<keyword evidence="1" id="KW-0472">Membrane</keyword>
<dbReference type="EMBL" id="MFMC01000036">
    <property type="protein sequence ID" value="OGG76860.1"/>
    <property type="molecule type" value="Genomic_DNA"/>
</dbReference>
<evidence type="ECO:0000313" key="2">
    <source>
        <dbReference type="EMBL" id="OGG76860.1"/>
    </source>
</evidence>
<comment type="caution">
    <text evidence="2">The sequence shown here is derived from an EMBL/GenBank/DDBJ whole genome shotgun (WGS) entry which is preliminary data.</text>
</comment>
<name>A0A1F6ETC3_9BACT</name>
<evidence type="ECO:0000313" key="3">
    <source>
        <dbReference type="Proteomes" id="UP000177215"/>
    </source>
</evidence>
<feature type="transmembrane region" description="Helical" evidence="1">
    <location>
        <begin position="79"/>
        <end position="101"/>
    </location>
</feature>
<feature type="transmembrane region" description="Helical" evidence="1">
    <location>
        <begin position="113"/>
        <end position="131"/>
    </location>
</feature>
<evidence type="ECO:0000256" key="1">
    <source>
        <dbReference type="SAM" id="Phobius"/>
    </source>
</evidence>
<proteinExistence type="predicted"/>
<keyword evidence="1" id="KW-1133">Transmembrane helix</keyword>
<dbReference type="AlphaFoldDB" id="A0A1F6ETC3"/>
<dbReference type="STRING" id="1798515.A3B35_02085"/>
<accession>A0A1F6ETC3</accession>
<keyword evidence="1" id="KW-0812">Transmembrane</keyword>
<protein>
    <submittedName>
        <fullName evidence="2">Uncharacterized protein</fullName>
    </submittedName>
</protein>
<sequence>MMSLRDVAATCRMFAYFFNWKAGLISAAVNGPVVAYANWNHSVFVSVSAGVVQGVVSFGLTALTAGIAQRISDSIERPLYAYAFGSVVPATVTFLVSYGAHVRNETPELFESVLWPTLLSFSTSIGMNALVRNYELLPNWLQWCVRRIVMRNKKIS</sequence>
<organism evidence="2 3">
    <name type="scientific">Candidatus Kaiserbacteria bacterium RIFCSPLOWO2_01_FULL_54_24</name>
    <dbReference type="NCBI Taxonomy" id="1798515"/>
    <lineage>
        <taxon>Bacteria</taxon>
        <taxon>Candidatus Kaiseribacteriota</taxon>
    </lineage>
</organism>
<feature type="transmembrane region" description="Helical" evidence="1">
    <location>
        <begin position="43"/>
        <end position="67"/>
    </location>
</feature>